<accession>A0A0E0RK21</accession>
<reference evidence="3" key="1">
    <citation type="submission" date="2013-06" db="EMBL/GenBank/DDBJ databases">
        <authorList>
            <person name="Zhao Q."/>
        </authorList>
    </citation>
    <scope>NUCLEOTIDE SEQUENCE</scope>
    <source>
        <strain evidence="3">cv. W1943</strain>
    </source>
</reference>
<evidence type="ECO:0000313" key="3">
    <source>
        <dbReference type="Proteomes" id="UP000008022"/>
    </source>
</evidence>
<dbReference type="Proteomes" id="UP000008022">
    <property type="component" value="Unassembled WGS sequence"/>
</dbReference>
<evidence type="ECO:0000313" key="2">
    <source>
        <dbReference type="EnsemblPlants" id="ORUFI12G21080.1"/>
    </source>
</evidence>
<protein>
    <submittedName>
        <fullName evidence="2">Uncharacterized protein</fullName>
    </submittedName>
</protein>
<organism evidence="2 3">
    <name type="scientific">Oryza rufipogon</name>
    <name type="common">Brownbeard rice</name>
    <name type="synonym">Asian wild rice</name>
    <dbReference type="NCBI Taxonomy" id="4529"/>
    <lineage>
        <taxon>Eukaryota</taxon>
        <taxon>Viridiplantae</taxon>
        <taxon>Streptophyta</taxon>
        <taxon>Embryophyta</taxon>
        <taxon>Tracheophyta</taxon>
        <taxon>Spermatophyta</taxon>
        <taxon>Magnoliopsida</taxon>
        <taxon>Liliopsida</taxon>
        <taxon>Poales</taxon>
        <taxon>Poaceae</taxon>
        <taxon>BOP clade</taxon>
        <taxon>Oryzoideae</taxon>
        <taxon>Oryzeae</taxon>
        <taxon>Oryzinae</taxon>
        <taxon>Oryza</taxon>
    </lineage>
</organism>
<feature type="region of interest" description="Disordered" evidence="1">
    <location>
        <begin position="1"/>
        <end position="23"/>
    </location>
</feature>
<sequence>MLQASATNSGNRPAATTSSKRRWAVGVEPRIGCRVRWRHISEHLSKGTGRQDRWCSGADCQATSRSGLPPLGHQGIRRRAAVASRGRAKLEEATREDLPLVVTMDELSQLQLQLESALSKACERLGGSAGVPSAGWPQDKLATYNGHLLLLKSSPCMVLCAGHIHEENGDELMKDSDEAEADFA</sequence>
<proteinExistence type="predicted"/>
<reference evidence="2" key="2">
    <citation type="submission" date="2015-06" db="UniProtKB">
        <authorList>
            <consortium name="EnsemblPlants"/>
        </authorList>
    </citation>
    <scope>IDENTIFICATION</scope>
</reference>
<keyword evidence="3" id="KW-1185">Reference proteome</keyword>
<feature type="compositionally biased region" description="Polar residues" evidence="1">
    <location>
        <begin position="1"/>
        <end position="18"/>
    </location>
</feature>
<dbReference type="Gramene" id="ORUFI12G21080.1">
    <property type="protein sequence ID" value="ORUFI12G21080.1"/>
    <property type="gene ID" value="ORUFI12G21080"/>
</dbReference>
<dbReference type="HOGENOM" id="CLU_1470467_0_0_1"/>
<dbReference type="AlphaFoldDB" id="A0A0E0RK21"/>
<dbReference type="EnsemblPlants" id="ORUFI12G21080.1">
    <property type="protein sequence ID" value="ORUFI12G21080.1"/>
    <property type="gene ID" value="ORUFI12G21080"/>
</dbReference>
<dbReference type="STRING" id="4529.A0A0E0RK21"/>
<name>A0A0E0RK21_ORYRU</name>
<evidence type="ECO:0000256" key="1">
    <source>
        <dbReference type="SAM" id="MobiDB-lite"/>
    </source>
</evidence>